<feature type="signal peptide" evidence="1">
    <location>
        <begin position="1"/>
        <end position="26"/>
    </location>
</feature>
<evidence type="ECO:0008006" key="4">
    <source>
        <dbReference type="Google" id="ProtNLM"/>
    </source>
</evidence>
<protein>
    <recommendedName>
        <fullName evidence="4">Secreted protein</fullName>
    </recommendedName>
</protein>
<accession>A0ABT9NSH5</accession>
<dbReference type="EMBL" id="JAUSQM010000001">
    <property type="protein sequence ID" value="MDP9823372.1"/>
    <property type="molecule type" value="Genomic_DNA"/>
</dbReference>
<reference evidence="2 3" key="1">
    <citation type="submission" date="2023-07" db="EMBL/GenBank/DDBJ databases">
        <title>Sequencing the genomes of 1000 actinobacteria strains.</title>
        <authorList>
            <person name="Klenk H.-P."/>
        </authorList>
    </citation>
    <scope>NUCLEOTIDE SEQUENCE [LARGE SCALE GENOMIC DNA]</scope>
    <source>
        <strain evidence="2 3">GD13</strain>
    </source>
</reference>
<organism evidence="2 3">
    <name type="scientific">Nocardioides massiliensis</name>
    <dbReference type="NCBI Taxonomy" id="1325935"/>
    <lineage>
        <taxon>Bacteria</taxon>
        <taxon>Bacillati</taxon>
        <taxon>Actinomycetota</taxon>
        <taxon>Actinomycetes</taxon>
        <taxon>Propionibacteriales</taxon>
        <taxon>Nocardioidaceae</taxon>
        <taxon>Nocardioides</taxon>
    </lineage>
</organism>
<sequence>MHRSVLALVGVLAATLAATLTGTLAAAQTATLVGTDLPPGWEPRPRTIVAITGDPANGFSITRYDGSEEHTTTWSETVAECAEYDRRVARVRCRAENRGRYQALRGTVSALRHYQWHAAGGADR</sequence>
<evidence type="ECO:0000313" key="2">
    <source>
        <dbReference type="EMBL" id="MDP9823372.1"/>
    </source>
</evidence>
<dbReference type="RefSeq" id="WP_068117116.1">
    <property type="nucleotide sequence ID" value="NZ_CCXJ01000067.1"/>
</dbReference>
<feature type="chain" id="PRO_5047374708" description="Secreted protein" evidence="1">
    <location>
        <begin position="27"/>
        <end position="124"/>
    </location>
</feature>
<proteinExistence type="predicted"/>
<name>A0ABT9NSH5_9ACTN</name>
<comment type="caution">
    <text evidence="2">The sequence shown here is derived from an EMBL/GenBank/DDBJ whole genome shotgun (WGS) entry which is preliminary data.</text>
</comment>
<keyword evidence="3" id="KW-1185">Reference proteome</keyword>
<evidence type="ECO:0000256" key="1">
    <source>
        <dbReference type="SAM" id="SignalP"/>
    </source>
</evidence>
<keyword evidence="1" id="KW-0732">Signal</keyword>
<gene>
    <name evidence="2" type="ORF">J2S59_003181</name>
</gene>
<dbReference type="Proteomes" id="UP001240447">
    <property type="component" value="Unassembled WGS sequence"/>
</dbReference>
<evidence type="ECO:0000313" key="3">
    <source>
        <dbReference type="Proteomes" id="UP001240447"/>
    </source>
</evidence>